<evidence type="ECO:0000256" key="6">
    <source>
        <dbReference type="ARBA" id="ARBA00022833"/>
    </source>
</evidence>
<dbReference type="PANTHER" id="PTHR47466:SF1">
    <property type="entry name" value="METALLOPROTEASE MEP1 (AFU_ORTHOLOGUE AFUA_1G07730)-RELATED"/>
    <property type="match status" value="1"/>
</dbReference>
<evidence type="ECO:0000256" key="1">
    <source>
        <dbReference type="ARBA" id="ARBA00008721"/>
    </source>
</evidence>
<keyword evidence="4 10" id="KW-0732">Signal</keyword>
<feature type="region of interest" description="Disordered" evidence="9">
    <location>
        <begin position="584"/>
        <end position="607"/>
    </location>
</feature>
<keyword evidence="6" id="KW-0862">Zinc</keyword>
<keyword evidence="5" id="KW-0378">Hydrolase</keyword>
<evidence type="ECO:0000256" key="3">
    <source>
        <dbReference type="ARBA" id="ARBA00022723"/>
    </source>
</evidence>
<evidence type="ECO:0000259" key="11">
    <source>
        <dbReference type="Pfam" id="PF05572"/>
    </source>
</evidence>
<accession>A0ABR4P3W3</accession>
<evidence type="ECO:0000313" key="13">
    <source>
        <dbReference type="Proteomes" id="UP001629113"/>
    </source>
</evidence>
<dbReference type="GO" id="GO:0008237">
    <property type="term" value="F:metallopeptidase activity"/>
    <property type="evidence" value="ECO:0007669"/>
    <property type="project" value="UniProtKB-KW"/>
</dbReference>
<evidence type="ECO:0000256" key="4">
    <source>
        <dbReference type="ARBA" id="ARBA00022729"/>
    </source>
</evidence>
<dbReference type="Pfam" id="PF05572">
    <property type="entry name" value="Peptidase_M43"/>
    <property type="match status" value="1"/>
</dbReference>
<sequence length="643" mass="67973">MLLSRRLLCNILLAFQLVSEIRAQDEFSSSSVTESDSPVSAVTVEAPFSSSLGDAPTPTELSTVPTEPSVPTPPVEPDTSLTSPPETTTAPDVSPTSPLPESSTAVIEITSSSPTDSLTTSPTSSSSTTATEPDSDDAVETDFATPDGYVQVSAESFTDDNVPLEQMNHGTPDPIVLSAAESAELAVMEGDFYADIVQNSPVPGTTPVTLPEVSCSSSTSRLVRRKKTCKTYQSFSFNVFFHYFWAPSTAPEGTPKNAGLSRADWEARINLQMDLLKTIFNPLGIYPMYNSKLYQYKCLKFTDHQKTQANRAYNRKIMADLRKGTDATLNVFLVNAINSDSFSEALGKTHAVSGYAEVVKSVETAGDGIIMDHNRLGNEKRNTLVHELGHWLGLEHTFGNPGSLCTLDDGLLDTTRTSGDPATISNCEQVACDGTAPARIVNWMSYASCRGYNTDGTLTDRGFTNDQKARMFARYLRYRAGITNACGKDPGVSKRRHEEEDDDDILSRRQSAAPISSLTNIRDGTCPRPGAPIPGTVHAAASEPPADLAAPPPALRESLVTAVAASPAAAASSTVSGVAGVTSAASVATTGPPTRTTSTAGATTTSASGAGGSSLVVPLALLASVQSCLLLYSSSVWGVLIWS</sequence>
<feature type="region of interest" description="Disordered" evidence="9">
    <location>
        <begin position="487"/>
        <end position="552"/>
    </location>
</feature>
<keyword evidence="2" id="KW-0645">Protease</keyword>
<feature type="compositionally biased region" description="Low complexity" evidence="9">
    <location>
        <begin position="26"/>
        <end position="40"/>
    </location>
</feature>
<dbReference type="Proteomes" id="UP001629113">
    <property type="component" value="Unassembled WGS sequence"/>
</dbReference>
<organism evidence="12 13">
    <name type="scientific">Phlyctema vagabunda</name>
    <dbReference type="NCBI Taxonomy" id="108571"/>
    <lineage>
        <taxon>Eukaryota</taxon>
        <taxon>Fungi</taxon>
        <taxon>Dikarya</taxon>
        <taxon>Ascomycota</taxon>
        <taxon>Pezizomycotina</taxon>
        <taxon>Leotiomycetes</taxon>
        <taxon>Helotiales</taxon>
        <taxon>Dermateaceae</taxon>
        <taxon>Phlyctema</taxon>
    </lineage>
</organism>
<keyword evidence="13" id="KW-1185">Reference proteome</keyword>
<evidence type="ECO:0000256" key="9">
    <source>
        <dbReference type="SAM" id="MobiDB-lite"/>
    </source>
</evidence>
<feature type="chain" id="PRO_5047523080" evidence="10">
    <location>
        <begin position="24"/>
        <end position="643"/>
    </location>
</feature>
<keyword evidence="8" id="KW-1015">Disulfide bond</keyword>
<evidence type="ECO:0000256" key="10">
    <source>
        <dbReference type="SAM" id="SignalP"/>
    </source>
</evidence>
<feature type="compositionally biased region" description="Low complexity" evidence="9">
    <location>
        <begin position="539"/>
        <end position="549"/>
    </location>
</feature>
<keyword evidence="7 12" id="KW-0482">Metalloprotease</keyword>
<gene>
    <name evidence="12" type="ORF">PVAG01_11009</name>
</gene>
<feature type="domain" description="Peptidase M43 pregnancy-associated plasma-A" evidence="11">
    <location>
        <begin position="328"/>
        <end position="457"/>
    </location>
</feature>
<comment type="caution">
    <text evidence="12">The sequence shown here is derived from an EMBL/GenBank/DDBJ whole genome shotgun (WGS) entry which is preliminary data.</text>
</comment>
<proteinExistence type="inferred from homology"/>
<comment type="similarity">
    <text evidence="1">Belongs to the peptidase M43B family.</text>
</comment>
<evidence type="ECO:0000256" key="8">
    <source>
        <dbReference type="ARBA" id="ARBA00023157"/>
    </source>
</evidence>
<dbReference type="Gene3D" id="3.40.390.10">
    <property type="entry name" value="Collagenase (Catalytic Domain)"/>
    <property type="match status" value="1"/>
</dbReference>
<feature type="signal peptide" evidence="10">
    <location>
        <begin position="1"/>
        <end position="23"/>
    </location>
</feature>
<feature type="compositionally biased region" description="Polar residues" evidence="9">
    <location>
        <begin position="508"/>
        <end position="522"/>
    </location>
</feature>
<name>A0ABR4P3W3_9HELO</name>
<evidence type="ECO:0000256" key="7">
    <source>
        <dbReference type="ARBA" id="ARBA00023049"/>
    </source>
</evidence>
<dbReference type="InterPro" id="IPR008754">
    <property type="entry name" value="Peptidase_M43"/>
</dbReference>
<keyword evidence="3" id="KW-0479">Metal-binding</keyword>
<evidence type="ECO:0000313" key="12">
    <source>
        <dbReference type="EMBL" id="KAL3417999.1"/>
    </source>
</evidence>
<evidence type="ECO:0000256" key="5">
    <source>
        <dbReference type="ARBA" id="ARBA00022801"/>
    </source>
</evidence>
<dbReference type="SUPFAM" id="SSF55486">
    <property type="entry name" value="Metalloproteases ('zincins'), catalytic domain"/>
    <property type="match status" value="1"/>
</dbReference>
<dbReference type="InterPro" id="IPR024079">
    <property type="entry name" value="MetalloPept_cat_dom_sf"/>
</dbReference>
<feature type="compositionally biased region" description="Low complexity" evidence="9">
    <location>
        <begin position="110"/>
        <end position="132"/>
    </location>
</feature>
<evidence type="ECO:0000256" key="2">
    <source>
        <dbReference type="ARBA" id="ARBA00022670"/>
    </source>
</evidence>
<feature type="compositionally biased region" description="Polar residues" evidence="9">
    <location>
        <begin position="79"/>
        <end position="105"/>
    </location>
</feature>
<reference evidence="12 13" key="1">
    <citation type="submission" date="2024-06" db="EMBL/GenBank/DDBJ databases">
        <title>Complete genome of Phlyctema vagabunda strain 19-DSS-EL-015.</title>
        <authorList>
            <person name="Fiorenzani C."/>
        </authorList>
    </citation>
    <scope>NUCLEOTIDE SEQUENCE [LARGE SCALE GENOMIC DNA]</scope>
    <source>
        <strain evidence="12 13">19-DSS-EL-015</strain>
    </source>
</reference>
<protein>
    <submittedName>
        <fullName evidence="12">Metalloprotease</fullName>
    </submittedName>
</protein>
<dbReference type="PANTHER" id="PTHR47466">
    <property type="match status" value="1"/>
</dbReference>
<dbReference type="EMBL" id="JBFCZG010000010">
    <property type="protein sequence ID" value="KAL3417999.1"/>
    <property type="molecule type" value="Genomic_DNA"/>
</dbReference>
<feature type="region of interest" description="Disordered" evidence="9">
    <location>
        <begin position="25"/>
        <end position="142"/>
    </location>
</feature>